<reference evidence="1 2" key="1">
    <citation type="submission" date="2020-02" db="EMBL/GenBank/DDBJ databases">
        <authorList>
            <person name="Hogendoorn C."/>
        </authorList>
    </citation>
    <scope>NUCLEOTIDE SEQUENCE [LARGE SCALE GENOMIC DNA]</scope>
    <source>
        <strain evidence="1">R501</strain>
    </source>
</reference>
<sequence length="28" mass="3132">MSVLTGSASPVYYLGKFLQDLTPDPFRQ</sequence>
<dbReference type="KEGG" id="hfv:R50_1537"/>
<evidence type="ECO:0000313" key="2">
    <source>
        <dbReference type="Proteomes" id="UP000503399"/>
    </source>
</evidence>
<evidence type="ECO:0000313" key="1">
    <source>
        <dbReference type="EMBL" id="CAB1129038.1"/>
    </source>
</evidence>
<protein>
    <submittedName>
        <fullName evidence="1">Uncharacterized protein</fullName>
    </submittedName>
</protein>
<proteinExistence type="predicted"/>
<dbReference type="Proteomes" id="UP000503399">
    <property type="component" value="Chromosome"/>
</dbReference>
<organism evidence="1 2">
    <name type="scientific">Candidatus Hydrogenisulfobacillus filiaventi</name>
    <dbReference type="NCBI Taxonomy" id="2707344"/>
    <lineage>
        <taxon>Bacteria</taxon>
        <taxon>Bacillati</taxon>
        <taxon>Bacillota</taxon>
        <taxon>Clostridia</taxon>
        <taxon>Eubacteriales</taxon>
        <taxon>Clostridiales Family XVII. Incertae Sedis</taxon>
        <taxon>Candidatus Hydrogenisulfobacillus</taxon>
    </lineage>
</organism>
<accession>A0A6F8ZHG1</accession>
<gene>
    <name evidence="1" type="ORF">R50_1537</name>
</gene>
<dbReference type="AlphaFoldDB" id="A0A6F8ZHG1"/>
<dbReference type="EMBL" id="LR778114">
    <property type="protein sequence ID" value="CAB1129038.1"/>
    <property type="molecule type" value="Genomic_DNA"/>
</dbReference>
<keyword evidence="2" id="KW-1185">Reference proteome</keyword>
<name>A0A6F8ZHG1_9FIRM</name>